<dbReference type="GO" id="GO:0016055">
    <property type="term" value="P:Wnt signaling pathway"/>
    <property type="evidence" value="ECO:0007669"/>
    <property type="project" value="UniProtKB-UniRule"/>
</dbReference>
<dbReference type="GO" id="GO:0090090">
    <property type="term" value="P:negative regulation of canonical Wnt signaling pathway"/>
    <property type="evidence" value="ECO:0007669"/>
    <property type="project" value="UniProtKB-ARBA"/>
</dbReference>
<dbReference type="AlphaFoldDB" id="A0A9J6BXD5"/>
<feature type="region of interest" description="Disordered" evidence="8">
    <location>
        <begin position="51"/>
        <end position="119"/>
    </location>
</feature>
<dbReference type="GO" id="GO:0046872">
    <property type="term" value="F:metal ion binding"/>
    <property type="evidence" value="ECO:0007669"/>
    <property type="project" value="UniProtKB-KW"/>
</dbReference>
<organism evidence="9 10">
    <name type="scientific">Polypedilum vanderplanki</name>
    <name type="common">Sleeping chironomid midge</name>
    <dbReference type="NCBI Taxonomy" id="319348"/>
    <lineage>
        <taxon>Eukaryota</taxon>
        <taxon>Metazoa</taxon>
        <taxon>Ecdysozoa</taxon>
        <taxon>Arthropoda</taxon>
        <taxon>Hexapoda</taxon>
        <taxon>Insecta</taxon>
        <taxon>Pterygota</taxon>
        <taxon>Neoptera</taxon>
        <taxon>Endopterygota</taxon>
        <taxon>Diptera</taxon>
        <taxon>Nematocera</taxon>
        <taxon>Chironomoidea</taxon>
        <taxon>Chironomidae</taxon>
        <taxon>Chironominae</taxon>
        <taxon>Polypedilum</taxon>
        <taxon>Polypedilum</taxon>
    </lineage>
</organism>
<keyword evidence="3" id="KW-0963">Cytoplasm</keyword>
<evidence type="ECO:0000256" key="4">
    <source>
        <dbReference type="ARBA" id="ARBA00022687"/>
    </source>
</evidence>
<feature type="compositionally biased region" description="Low complexity" evidence="8">
    <location>
        <begin position="51"/>
        <end position="78"/>
    </location>
</feature>
<keyword evidence="5" id="KW-0479">Metal-binding</keyword>
<accession>A0A9J6BXD5</accession>
<keyword evidence="6" id="KW-0472">Membrane</keyword>
<dbReference type="EMBL" id="JADBJN010000002">
    <property type="protein sequence ID" value="KAG5674535.1"/>
    <property type="molecule type" value="Genomic_DNA"/>
</dbReference>
<feature type="compositionally biased region" description="Polar residues" evidence="8">
    <location>
        <begin position="79"/>
        <end position="93"/>
    </location>
</feature>
<protein>
    <recommendedName>
        <fullName evidence="7">Protein naked cuticle homolog</fullName>
    </recommendedName>
</protein>
<evidence type="ECO:0000256" key="7">
    <source>
        <dbReference type="RuleBase" id="RU367060"/>
    </source>
</evidence>
<comment type="similarity">
    <text evidence="1 7">Belongs to the NKD family.</text>
</comment>
<comment type="subcellular location">
    <subcellularLocation>
        <location evidence="7">Cell membrane</location>
    </subcellularLocation>
    <subcellularLocation>
        <location evidence="7">Cytoplasm</location>
    </subcellularLocation>
</comment>
<evidence type="ECO:0000256" key="8">
    <source>
        <dbReference type="SAM" id="MobiDB-lite"/>
    </source>
</evidence>
<reference evidence="9" key="1">
    <citation type="submission" date="2021-03" db="EMBL/GenBank/DDBJ databases">
        <title>Chromosome level genome of the anhydrobiotic midge Polypedilum vanderplanki.</title>
        <authorList>
            <person name="Yoshida Y."/>
            <person name="Kikawada T."/>
            <person name="Gusev O."/>
        </authorList>
    </citation>
    <scope>NUCLEOTIDE SEQUENCE</scope>
    <source>
        <strain evidence="9">NIAS01</strain>
        <tissue evidence="9">Whole body or cell culture</tissue>
    </source>
</reference>
<proteinExistence type="inferred from homology"/>
<dbReference type="GO" id="GO:0005737">
    <property type="term" value="C:cytoplasm"/>
    <property type="evidence" value="ECO:0007669"/>
    <property type="project" value="UniProtKB-SubCell"/>
</dbReference>
<dbReference type="InterPro" id="IPR040140">
    <property type="entry name" value="Nkd-like"/>
</dbReference>
<comment type="function">
    <text evidence="7">Cell autonomous antagonist of the canonical Wnt signaling pathway.</text>
</comment>
<dbReference type="PANTHER" id="PTHR22611:SF9">
    <property type="entry name" value="PROTEIN NAKED CUTICLE"/>
    <property type="match status" value="1"/>
</dbReference>
<evidence type="ECO:0000313" key="9">
    <source>
        <dbReference type="EMBL" id="KAG5674535.1"/>
    </source>
</evidence>
<feature type="compositionally biased region" description="Basic and acidic residues" evidence="8">
    <location>
        <begin position="103"/>
        <end position="119"/>
    </location>
</feature>
<evidence type="ECO:0000256" key="6">
    <source>
        <dbReference type="ARBA" id="ARBA00023136"/>
    </source>
</evidence>
<dbReference type="PANTHER" id="PTHR22611">
    <property type="entry name" value="PROTEIN NAKED CUTICLE"/>
    <property type="match status" value="1"/>
</dbReference>
<sequence length="698" mass="80160">MAGNIVKWWRQFRQYKTVLHEYTTDSEELIHKAPSECSASTHDYLPIDVQQKSQIQQKQQQEQQQSQSQQKQHSSSSSNPVTKQIPKAQQPQQVVIKSSKNIKVKEFHGKDSNKNEEEALERLRKRHSISTTHHLEQLETNRVQFNQLSCDVSLDDTTVKKPQPIQFSFTLYDLDGHGHGKITKDDIASIVSTIYDSIGSVVVPHYGKKTINVKLTVSPDVKKQELQENSANNNDQKTSKKNITLIPRRRYKARVLLSDEENDEGSESDSENISPIVKLQNDIMHSTPKVYENFDNEKNNIYESINNLKCCNQSSTMENLYTKNLKQIGTYKNCQLINSNERLHIVENDDDLILKTKNHHNVPRKRIIRKQRSQKHKLSDRATAARARSLSVGDEWRKNQENQKCNKNCELNNSSNLRRHELIEIIRESMEKNKLCFQSNKKATNTDRINQGRQRSNTITCTNKMTTVEVEKCLAEKCTAELDQHHLCAFDSFLHATVCSKLSNNHSNNQTKAKHMNQTIPTGLKLKTSLLNQLNPNLTSEQRLARKLNDVEKWMRETAIHEAKIKANDEKNILSPINVDKLSTNVTSARHKKPFDKEILITKKSKSSSPHRSKQQKDAINNIKNQAVLEILGDTSECENLISMSDEDEVEQTAAVDVNNKTELPVQERSEDASKSSSVRFVHIHHHFYHFENNAKSS</sequence>
<keyword evidence="2 7" id="KW-1003">Cell membrane</keyword>
<feature type="region of interest" description="Disordered" evidence="8">
    <location>
        <begin position="657"/>
        <end position="677"/>
    </location>
</feature>
<evidence type="ECO:0000256" key="1">
    <source>
        <dbReference type="ARBA" id="ARBA00007081"/>
    </source>
</evidence>
<gene>
    <name evidence="9" type="ORF">PVAND_004497</name>
</gene>
<comment type="caution">
    <text evidence="9">The sequence shown here is derived from an EMBL/GenBank/DDBJ whole genome shotgun (WGS) entry which is preliminary data.</text>
</comment>
<dbReference type="OrthoDB" id="5953812at2759"/>
<keyword evidence="4 7" id="KW-0879">Wnt signaling pathway</keyword>
<dbReference type="GO" id="GO:0005886">
    <property type="term" value="C:plasma membrane"/>
    <property type="evidence" value="ECO:0007669"/>
    <property type="project" value="UniProtKB-SubCell"/>
</dbReference>
<evidence type="ECO:0000256" key="5">
    <source>
        <dbReference type="ARBA" id="ARBA00022723"/>
    </source>
</evidence>
<name>A0A9J6BXD5_POLVA</name>
<evidence type="ECO:0000256" key="2">
    <source>
        <dbReference type="ARBA" id="ARBA00022475"/>
    </source>
</evidence>
<keyword evidence="10" id="KW-1185">Reference proteome</keyword>
<dbReference type="Proteomes" id="UP001107558">
    <property type="component" value="Chromosome 2"/>
</dbReference>
<evidence type="ECO:0000313" key="10">
    <source>
        <dbReference type="Proteomes" id="UP001107558"/>
    </source>
</evidence>
<evidence type="ECO:0000256" key="3">
    <source>
        <dbReference type="ARBA" id="ARBA00022490"/>
    </source>
</evidence>